<evidence type="ECO:0000256" key="10">
    <source>
        <dbReference type="ARBA" id="ARBA00030169"/>
    </source>
</evidence>
<name>A0A2V2ZN73_9BACI</name>
<comment type="catalytic activity">
    <reaction evidence="1">
        <text>4-hydroxy-4-methyl-2-oxoglutarate = 2 pyruvate</text>
        <dbReference type="Rhea" id="RHEA:22748"/>
        <dbReference type="ChEBI" id="CHEBI:15361"/>
        <dbReference type="ChEBI" id="CHEBI:58276"/>
        <dbReference type="EC" id="4.1.3.17"/>
    </reaction>
</comment>
<feature type="binding site" evidence="13">
    <location>
        <position position="121"/>
    </location>
    <ligand>
        <name>substrate</name>
    </ligand>
</feature>
<dbReference type="NCBIfam" id="NF004850">
    <property type="entry name" value="PRK06201.1"/>
    <property type="match status" value="1"/>
</dbReference>
<keyword evidence="13" id="KW-0479">Metal-binding</keyword>
<evidence type="ECO:0000256" key="13">
    <source>
        <dbReference type="PIRSR" id="PIRSR605493-1"/>
    </source>
</evidence>
<dbReference type="AlphaFoldDB" id="A0A2V2ZN73"/>
<dbReference type="InterPro" id="IPR005493">
    <property type="entry name" value="RraA/RraA-like"/>
</dbReference>
<accession>A0A2V2ZN73</accession>
<dbReference type="EMBL" id="QGTW01000014">
    <property type="protein sequence ID" value="PWW20847.1"/>
    <property type="molecule type" value="Genomic_DNA"/>
</dbReference>
<evidence type="ECO:0000256" key="6">
    <source>
        <dbReference type="ARBA" id="ARBA00012947"/>
    </source>
</evidence>
<evidence type="ECO:0000256" key="9">
    <source>
        <dbReference type="ARBA" id="ARBA00029596"/>
    </source>
</evidence>
<evidence type="ECO:0000256" key="2">
    <source>
        <dbReference type="ARBA" id="ARBA00001968"/>
    </source>
</evidence>
<comment type="catalytic activity">
    <reaction evidence="12">
        <text>oxaloacetate + H(+) = pyruvate + CO2</text>
        <dbReference type="Rhea" id="RHEA:15641"/>
        <dbReference type="ChEBI" id="CHEBI:15361"/>
        <dbReference type="ChEBI" id="CHEBI:15378"/>
        <dbReference type="ChEBI" id="CHEBI:16452"/>
        <dbReference type="ChEBI" id="CHEBI:16526"/>
        <dbReference type="EC" id="4.1.1.112"/>
    </reaction>
</comment>
<evidence type="ECO:0000256" key="12">
    <source>
        <dbReference type="ARBA" id="ARBA00047973"/>
    </source>
</evidence>
<dbReference type="OrthoDB" id="9784786at2"/>
<feature type="binding site" evidence="13">
    <location>
        <position position="122"/>
    </location>
    <ligand>
        <name>Mg(2+)</name>
        <dbReference type="ChEBI" id="CHEBI:18420"/>
    </ligand>
</feature>
<dbReference type="Pfam" id="PF03737">
    <property type="entry name" value="RraA-like"/>
    <property type="match status" value="1"/>
</dbReference>
<comment type="caution">
    <text evidence="14">The sequence shown here is derived from an EMBL/GenBank/DDBJ whole genome shotgun (WGS) entry which is preliminary data.</text>
</comment>
<reference evidence="14 15" key="1">
    <citation type="submission" date="2018-05" db="EMBL/GenBank/DDBJ databases">
        <title>Freshwater and sediment microbial communities from various areas in North America, analyzing microbe dynamics in response to fracking.</title>
        <authorList>
            <person name="Lamendella R."/>
        </authorList>
    </citation>
    <scope>NUCLEOTIDE SEQUENCE [LARGE SCALE GENOMIC DNA]</scope>
    <source>
        <strain evidence="14 15">15_TX</strain>
    </source>
</reference>
<dbReference type="PANTHER" id="PTHR33254">
    <property type="entry name" value="4-HYDROXY-4-METHYL-2-OXOGLUTARATE ALDOLASE 3-RELATED"/>
    <property type="match status" value="1"/>
</dbReference>
<comment type="cofactor">
    <cofactor evidence="2">
        <name>a divalent metal cation</name>
        <dbReference type="ChEBI" id="CHEBI:60240"/>
    </cofactor>
</comment>
<evidence type="ECO:0000256" key="7">
    <source>
        <dbReference type="ARBA" id="ARBA00016549"/>
    </source>
</evidence>
<dbReference type="EC" id="4.1.3.17" evidence="5"/>
<comment type="cofactor">
    <cofactor evidence="13">
        <name>Mg(2+)</name>
        <dbReference type="ChEBI" id="CHEBI:18420"/>
    </cofactor>
</comment>
<organism evidence="14 15">
    <name type="scientific">Cytobacillus oceanisediminis</name>
    <dbReference type="NCBI Taxonomy" id="665099"/>
    <lineage>
        <taxon>Bacteria</taxon>
        <taxon>Bacillati</taxon>
        <taxon>Bacillota</taxon>
        <taxon>Bacilli</taxon>
        <taxon>Bacillales</taxon>
        <taxon>Bacillaceae</taxon>
        <taxon>Cytobacillus</taxon>
    </lineage>
</organism>
<dbReference type="GO" id="GO:0046872">
    <property type="term" value="F:metal ion binding"/>
    <property type="evidence" value="ECO:0007669"/>
    <property type="project" value="UniProtKB-KW"/>
</dbReference>
<protein>
    <recommendedName>
        <fullName evidence="7">Putative 4-hydroxy-4-methyl-2-oxoglutarate aldolase</fullName>
        <ecNumber evidence="6">4.1.1.112</ecNumber>
        <ecNumber evidence="5">4.1.3.17</ecNumber>
    </recommendedName>
    <alternativeName>
        <fullName evidence="11">Oxaloacetate decarboxylase</fullName>
    </alternativeName>
    <alternativeName>
        <fullName evidence="9">Regulator of ribonuclease activity homolog</fullName>
    </alternativeName>
    <alternativeName>
        <fullName evidence="10">RraA-like protein</fullName>
    </alternativeName>
</protein>
<feature type="binding site" evidence="13">
    <location>
        <begin position="99"/>
        <end position="102"/>
    </location>
    <ligand>
        <name>substrate</name>
    </ligand>
</feature>
<dbReference type="GO" id="GO:0008948">
    <property type="term" value="F:oxaloacetate decarboxylase activity"/>
    <property type="evidence" value="ECO:0007669"/>
    <property type="project" value="UniProtKB-EC"/>
</dbReference>
<comment type="subunit">
    <text evidence="4">Homotrimer.</text>
</comment>
<proteinExistence type="inferred from homology"/>
<evidence type="ECO:0000256" key="3">
    <source>
        <dbReference type="ARBA" id="ARBA00008621"/>
    </source>
</evidence>
<dbReference type="EC" id="4.1.1.112" evidence="6"/>
<evidence type="ECO:0000313" key="15">
    <source>
        <dbReference type="Proteomes" id="UP000247150"/>
    </source>
</evidence>
<dbReference type="Proteomes" id="UP000247150">
    <property type="component" value="Unassembled WGS sequence"/>
</dbReference>
<evidence type="ECO:0000256" key="8">
    <source>
        <dbReference type="ARBA" id="ARBA00025046"/>
    </source>
</evidence>
<evidence type="ECO:0000256" key="4">
    <source>
        <dbReference type="ARBA" id="ARBA00011233"/>
    </source>
</evidence>
<evidence type="ECO:0000256" key="5">
    <source>
        <dbReference type="ARBA" id="ARBA00012213"/>
    </source>
</evidence>
<keyword evidence="13" id="KW-0460">Magnesium</keyword>
<dbReference type="RefSeq" id="WP_110066904.1">
    <property type="nucleotide sequence ID" value="NZ_QGTW01000014.1"/>
</dbReference>
<dbReference type="CDD" id="cd16841">
    <property type="entry name" value="RraA_family"/>
    <property type="match status" value="1"/>
</dbReference>
<dbReference type="InterPro" id="IPR036704">
    <property type="entry name" value="RraA/RraA-like_sf"/>
</dbReference>
<gene>
    <name evidence="14" type="ORF">DFO73_114140</name>
</gene>
<sequence>MGRTGYRVINDFVRSDQSIIDGCRMIATSLLGDVMGRMRVMNYAIKPVNEPGVHMAGSALTVRTHPSDNLLVHKAMDIAQPGDIIVIDASGDTEHAIIGEIMSFYAKTKGIGGFVIDGAVRDRLGIAKLGLPVFAKGTTPRGPYKEGPGEINTVISCGNVPVSPGDVIVGDDDGVVVIPRDEARVVLEKALELAAKEKETMRSIGQGLWDRSWVDETLKKKGIEVETAEN</sequence>
<dbReference type="PANTHER" id="PTHR33254:SF4">
    <property type="entry name" value="4-HYDROXY-4-METHYL-2-OXOGLUTARATE ALDOLASE 3-RELATED"/>
    <property type="match status" value="1"/>
</dbReference>
<dbReference type="SUPFAM" id="SSF89562">
    <property type="entry name" value="RraA-like"/>
    <property type="match status" value="1"/>
</dbReference>
<dbReference type="GO" id="GO:0047443">
    <property type="term" value="F:4-hydroxy-4-methyl-2-oxoglutarate aldolase activity"/>
    <property type="evidence" value="ECO:0007669"/>
    <property type="project" value="UniProtKB-EC"/>
</dbReference>
<comment type="similarity">
    <text evidence="3">Belongs to the class II aldolase/RraA-like family.</text>
</comment>
<dbReference type="Gene3D" id="3.50.30.40">
    <property type="entry name" value="Ribonuclease E inhibitor RraA/RraA-like"/>
    <property type="match status" value="1"/>
</dbReference>
<evidence type="ECO:0000313" key="14">
    <source>
        <dbReference type="EMBL" id="PWW20847.1"/>
    </source>
</evidence>
<comment type="function">
    <text evidence="8">Catalyzes the aldol cleavage of 4-hydroxy-4-methyl-2-oxoglutarate (HMG) into 2 molecules of pyruvate. Also contains a secondary oxaloacetate (OAA) decarboxylase activity due to the common pyruvate enolate transition state formed following C-C bond cleavage in the retro-aldol and decarboxylation reactions.</text>
</comment>
<evidence type="ECO:0000256" key="11">
    <source>
        <dbReference type="ARBA" id="ARBA00032305"/>
    </source>
</evidence>
<evidence type="ECO:0000256" key="1">
    <source>
        <dbReference type="ARBA" id="ARBA00001342"/>
    </source>
</evidence>